<name>A0AC11DSN3_SHEEP</name>
<organism evidence="1">
    <name type="scientific">Ovis aries</name>
    <name type="common">Sheep</name>
    <dbReference type="NCBI Taxonomy" id="9940"/>
    <lineage>
        <taxon>Eukaryota</taxon>
        <taxon>Metazoa</taxon>
        <taxon>Chordata</taxon>
        <taxon>Craniata</taxon>
        <taxon>Vertebrata</taxon>
        <taxon>Euteleostomi</taxon>
        <taxon>Mammalia</taxon>
        <taxon>Eutheria</taxon>
        <taxon>Laurasiatheria</taxon>
        <taxon>Artiodactyla</taxon>
        <taxon>Ruminantia</taxon>
        <taxon>Pecora</taxon>
        <taxon>Bovidae</taxon>
        <taxon>Caprinae</taxon>
        <taxon>Ovis</taxon>
    </lineage>
</organism>
<reference evidence="1" key="2">
    <citation type="submission" date="2025-08" db="UniProtKB">
        <authorList>
            <consortium name="Ensembl"/>
        </authorList>
    </citation>
    <scope>IDENTIFICATION</scope>
</reference>
<reference evidence="1" key="3">
    <citation type="submission" date="2025-09" db="UniProtKB">
        <authorList>
            <consortium name="Ensembl"/>
        </authorList>
    </citation>
    <scope>IDENTIFICATION</scope>
</reference>
<reference evidence="1" key="1">
    <citation type="submission" date="2020-11" db="EMBL/GenBank/DDBJ databases">
        <authorList>
            <person name="Davenport K.M."/>
            <person name="Bickhart D.M."/>
            <person name="Smith T.P.L."/>
            <person name="Murdoch B.M."/>
            <person name="Rosen B.D."/>
        </authorList>
    </citation>
    <scope>NUCLEOTIDE SEQUENCE [LARGE SCALE GENOMIC DNA]</scope>
    <source>
        <strain evidence="1">OAR_USU_Benz2616</strain>
    </source>
</reference>
<gene>
    <name evidence="1" type="primary">IRAG2</name>
</gene>
<protein>
    <submittedName>
        <fullName evidence="1">Inositol 1,4,5-triphosphate receptor associated 2</fullName>
    </submittedName>
</protein>
<evidence type="ECO:0000313" key="1">
    <source>
        <dbReference type="Ensembl" id="ENSOARP00020046974.1"/>
    </source>
</evidence>
<proteinExistence type="predicted"/>
<accession>A0AC11DSN3</accession>
<sequence length="463" mass="52799">MASAKKVAEKRHNPVESICRKLRAIQKREDVSDPIRQITKYQSSSFDSPQTNPKKDFEGVLKKMMAAHLRLPDTLFLSPEKDGTFASQSQIVSPRTPSVSHLSSPENATYSLMLTSSENISRPRSQSSQNYTSLIPQIMKRELFANKDLTNYCSGNDFSALALDFDSPSDQSSTPQDSVVKKLSPNEEGWKQGTDDGKEDVTDSNNRTYEEELLRSIFNICDSKRRGLVRVTKIIDYLRQTTSQGSEDDGLEELWIMLDPEKRDVHVNLETFQATVKEWMMAHCRNKWEGENSGSNSRMVDSDFEQDSIKSCEAIKMATDITNSSSWNFKGLGGDLPKGVLEVPDLITYIADLHFNKQKLEDENNKLKLALENLEEANRELSEDCTELRLRVKSAHQAIMRTNLLKEELEELKISMNASEEQKTMTVAQNKQLETENRALILKIRILQEEMQLHMYENTLLNK</sequence>
<dbReference type="Ensembl" id="ENSOART00020059129.1">
    <property type="protein sequence ID" value="ENSOARP00020046974.1"/>
    <property type="gene ID" value="ENSOARG00020004466.2"/>
</dbReference>